<reference evidence="8 9" key="1">
    <citation type="journal article" date="2016" name="Proc. Natl. Acad. Sci. U.S.A.">
        <title>Comparative genomics of biotechnologically important yeasts.</title>
        <authorList>
            <person name="Riley R."/>
            <person name="Haridas S."/>
            <person name="Wolfe K.H."/>
            <person name="Lopes M.R."/>
            <person name="Hittinger C.T."/>
            <person name="Goeker M."/>
            <person name="Salamov A.A."/>
            <person name="Wisecaver J.H."/>
            <person name="Long T.M."/>
            <person name="Calvey C.H."/>
            <person name="Aerts A.L."/>
            <person name="Barry K.W."/>
            <person name="Choi C."/>
            <person name="Clum A."/>
            <person name="Coughlan A.Y."/>
            <person name="Deshpande S."/>
            <person name="Douglass A.P."/>
            <person name="Hanson S.J."/>
            <person name="Klenk H.-P."/>
            <person name="LaButti K.M."/>
            <person name="Lapidus A."/>
            <person name="Lindquist E.A."/>
            <person name="Lipzen A.M."/>
            <person name="Meier-Kolthoff J.P."/>
            <person name="Ohm R.A."/>
            <person name="Otillar R.P."/>
            <person name="Pangilinan J.L."/>
            <person name="Peng Y."/>
            <person name="Rokas A."/>
            <person name="Rosa C.A."/>
            <person name="Scheuner C."/>
            <person name="Sibirny A.A."/>
            <person name="Slot J.C."/>
            <person name="Stielow J.B."/>
            <person name="Sun H."/>
            <person name="Kurtzman C.P."/>
            <person name="Blackwell M."/>
            <person name="Grigoriev I.V."/>
            <person name="Jeffries T.W."/>
        </authorList>
    </citation>
    <scope>NUCLEOTIDE SEQUENCE [LARGE SCALE GENOMIC DNA]</scope>
    <source>
        <strain evidence="9">ATCC 58044 / CBS 1984 / NCYC 433 / NRRL Y-366-8</strain>
    </source>
</reference>
<dbReference type="RefSeq" id="XP_019041479.1">
    <property type="nucleotide sequence ID" value="XM_019184388.1"/>
</dbReference>
<dbReference type="PANTHER" id="PTHR15301">
    <property type="entry name" value="INSULIN-INDUCED GENE 1"/>
    <property type="match status" value="1"/>
</dbReference>
<keyword evidence="9" id="KW-1185">Reference proteome</keyword>
<comment type="subcellular location">
    <subcellularLocation>
        <location evidence="1">Endoplasmic reticulum membrane</location>
        <topology evidence="1">Multi-pass membrane protein</topology>
    </subcellularLocation>
</comment>
<evidence type="ECO:0000256" key="1">
    <source>
        <dbReference type="ARBA" id="ARBA00004477"/>
    </source>
</evidence>
<evidence type="ECO:0000256" key="3">
    <source>
        <dbReference type="ARBA" id="ARBA00022692"/>
    </source>
</evidence>
<keyword evidence="4" id="KW-0256">Endoplasmic reticulum</keyword>
<evidence type="ECO:0000313" key="8">
    <source>
        <dbReference type="EMBL" id="ODQ62272.1"/>
    </source>
</evidence>
<keyword evidence="3 7" id="KW-0812">Transmembrane</keyword>
<dbReference type="PANTHER" id="PTHR15301:SF3">
    <property type="entry name" value="PROTEIN NSG1-RELATED"/>
    <property type="match status" value="1"/>
</dbReference>
<name>A0A1E3PBD5_WICAA</name>
<evidence type="ECO:0000313" key="9">
    <source>
        <dbReference type="Proteomes" id="UP000094112"/>
    </source>
</evidence>
<evidence type="ECO:0000256" key="2">
    <source>
        <dbReference type="ARBA" id="ARBA00007475"/>
    </source>
</evidence>
<dbReference type="GO" id="GO:0016126">
    <property type="term" value="P:sterol biosynthetic process"/>
    <property type="evidence" value="ECO:0007669"/>
    <property type="project" value="TreeGrafter"/>
</dbReference>
<feature type="transmembrane region" description="Helical" evidence="7">
    <location>
        <begin position="124"/>
        <end position="146"/>
    </location>
</feature>
<evidence type="ECO:0000256" key="4">
    <source>
        <dbReference type="ARBA" id="ARBA00022824"/>
    </source>
</evidence>
<protein>
    <recommendedName>
        <fullName evidence="10">Insulin-induced gene 1 protein</fullName>
    </recommendedName>
</protein>
<dbReference type="Proteomes" id="UP000094112">
    <property type="component" value="Unassembled WGS sequence"/>
</dbReference>
<evidence type="ECO:0008006" key="10">
    <source>
        <dbReference type="Google" id="ProtNLM"/>
    </source>
</evidence>
<dbReference type="STRING" id="683960.A0A1E3PBD5"/>
<dbReference type="Pfam" id="PF07281">
    <property type="entry name" value="INSIG"/>
    <property type="match status" value="1"/>
</dbReference>
<comment type="similarity">
    <text evidence="2">Belongs to the INSIG family.</text>
</comment>
<gene>
    <name evidence="8" type="ORF">WICANDRAFT_76452</name>
</gene>
<dbReference type="AlphaFoldDB" id="A0A1E3PBD5"/>
<organism evidence="8 9">
    <name type="scientific">Wickerhamomyces anomalus (strain ATCC 58044 / CBS 1984 / NCYC 433 / NRRL Y-366-8)</name>
    <name type="common">Yeast</name>
    <name type="synonym">Hansenula anomala</name>
    <dbReference type="NCBI Taxonomy" id="683960"/>
    <lineage>
        <taxon>Eukaryota</taxon>
        <taxon>Fungi</taxon>
        <taxon>Dikarya</taxon>
        <taxon>Ascomycota</taxon>
        <taxon>Saccharomycotina</taxon>
        <taxon>Saccharomycetes</taxon>
        <taxon>Phaffomycetales</taxon>
        <taxon>Wickerhamomycetaceae</taxon>
        <taxon>Wickerhamomyces</taxon>
    </lineage>
</organism>
<evidence type="ECO:0000256" key="7">
    <source>
        <dbReference type="SAM" id="Phobius"/>
    </source>
</evidence>
<proteinExistence type="inferred from homology"/>
<dbReference type="GO" id="GO:0005789">
    <property type="term" value="C:endoplasmic reticulum membrane"/>
    <property type="evidence" value="ECO:0007669"/>
    <property type="project" value="UniProtKB-SubCell"/>
</dbReference>
<feature type="transmembrane region" description="Helical" evidence="7">
    <location>
        <begin position="167"/>
        <end position="184"/>
    </location>
</feature>
<sequence>MSQEAIDETDINLTKAPLYSIYDNDLDKDNDDNEIYNSLNSNIEKNKVNESHTIVHTPKPHLFKKILKLTASLLILSASGILYNQLGQHIHDNHILVPELASKPLDIGIKISNQLVFNGVAPKWLIYSIEGILFGLVQPIFDKYIFRSKPYSKDSSSTPFGIDTSSIVRAAVAFLGVSFAVRKIEWSSSIQASIAWSLLSPCLWLLLDGTLSGFFTGVFVASIASFSVIVFEGLPKNWYQDFEFTAVMLWLGNFFFFGLIIFGKIGRYLFE</sequence>
<feature type="transmembrane region" description="Helical" evidence="7">
    <location>
        <begin position="247"/>
        <end position="270"/>
    </location>
</feature>
<dbReference type="OrthoDB" id="205546at2759"/>
<accession>A0A1E3PBD5</accession>
<dbReference type="EMBL" id="KV454208">
    <property type="protein sequence ID" value="ODQ62272.1"/>
    <property type="molecule type" value="Genomic_DNA"/>
</dbReference>
<dbReference type="InterPro" id="IPR025929">
    <property type="entry name" value="INSIG_fam"/>
</dbReference>
<keyword evidence="6 7" id="KW-0472">Membrane</keyword>
<keyword evidence="5 7" id="KW-1133">Transmembrane helix</keyword>
<evidence type="ECO:0000256" key="5">
    <source>
        <dbReference type="ARBA" id="ARBA00022989"/>
    </source>
</evidence>
<dbReference type="GeneID" id="30201634"/>
<evidence type="ECO:0000256" key="6">
    <source>
        <dbReference type="ARBA" id="ARBA00023136"/>
    </source>
</evidence>